<dbReference type="AlphaFoldDB" id="K3ZL85"/>
<accession>K3ZL85</accession>
<dbReference type="Gramene" id="KQK95964">
    <property type="protein sequence ID" value="KQK95964"/>
    <property type="gene ID" value="SETIT_027341mg"/>
</dbReference>
<feature type="compositionally biased region" description="Low complexity" evidence="1">
    <location>
        <begin position="330"/>
        <end position="349"/>
    </location>
</feature>
<reference evidence="3" key="1">
    <citation type="journal article" date="2012" name="Nat. Biotechnol.">
        <title>Reference genome sequence of the model plant Setaria.</title>
        <authorList>
            <person name="Bennetzen J.L."/>
            <person name="Schmutz J."/>
            <person name="Wang H."/>
            <person name="Percifield R."/>
            <person name="Hawkins J."/>
            <person name="Pontaroli A.C."/>
            <person name="Estep M."/>
            <person name="Feng L."/>
            <person name="Vaughn J.N."/>
            <person name="Grimwood J."/>
            <person name="Jenkins J."/>
            <person name="Barry K."/>
            <person name="Lindquist E."/>
            <person name="Hellsten U."/>
            <person name="Deshpande S."/>
            <person name="Wang X."/>
            <person name="Wu X."/>
            <person name="Mitros T."/>
            <person name="Triplett J."/>
            <person name="Yang X."/>
            <person name="Ye C.Y."/>
            <person name="Mauro-Herrera M."/>
            <person name="Wang L."/>
            <person name="Li P."/>
            <person name="Sharma M."/>
            <person name="Sharma R."/>
            <person name="Ronald P.C."/>
            <person name="Panaud O."/>
            <person name="Kellogg E.A."/>
            <person name="Brutnell T.P."/>
            <person name="Doust A.N."/>
            <person name="Tuskan G.A."/>
            <person name="Rokhsar D."/>
            <person name="Devos K.M."/>
        </authorList>
    </citation>
    <scope>NUCLEOTIDE SEQUENCE [LARGE SCALE GENOMIC DNA]</scope>
    <source>
        <strain evidence="3">cv. Yugu1</strain>
    </source>
</reference>
<dbReference type="PANTHER" id="PTHR45708:SF59">
    <property type="entry name" value="OS11G0701900 PROTEIN"/>
    <property type="match status" value="1"/>
</dbReference>
<sequence>MSCRRRQDTEDLTIFWGRNRDEGSLREACDTGTYTMVIISFLSVFGHVLLSVGGDGDRYSLPTARAARDLVDHLCHAYLGGGRRGVPRPFGDAVLDGVDLYVDHGGSANYDVLARRLAWYRYGYGGEKANAVLLTATPRCMGDGGVDAALATGLFGASTSADKRFFYGSWLGWTERFQEAKVYVRLPAAPDAASDGWVEPKAVAMEMMPLVQETPNYGGVMLWNRYYDKRNRYGLRIKLIMVGSPCTDGSTLSRSRSVAGSIHPLIPSVAGSPTRSLATGNLDTHMCHAPQNGRVSWWSYPHRASSPSSPPPMSALTSTREHGVAERAAADAAPAGAAAEEGVPEVVGDVPGGGRGVVAASDDGEEH</sequence>
<evidence type="ECO:0000313" key="3">
    <source>
        <dbReference type="Proteomes" id="UP000004995"/>
    </source>
</evidence>
<feature type="compositionally biased region" description="Basic and acidic residues" evidence="1">
    <location>
        <begin position="319"/>
        <end position="329"/>
    </location>
</feature>
<dbReference type="InterPro" id="IPR017853">
    <property type="entry name" value="GH"/>
</dbReference>
<dbReference type="HOGENOM" id="CLU_755649_0_0_1"/>
<evidence type="ECO:0000313" key="2">
    <source>
        <dbReference type="EnsemblPlants" id="KQK95964"/>
    </source>
</evidence>
<evidence type="ECO:0000256" key="1">
    <source>
        <dbReference type="SAM" id="MobiDB-lite"/>
    </source>
</evidence>
<name>K3ZL85_SETIT</name>
<dbReference type="Proteomes" id="UP000004995">
    <property type="component" value="Unassembled WGS sequence"/>
</dbReference>
<keyword evidence="3" id="KW-1185">Reference proteome</keyword>
<organism evidence="2 3">
    <name type="scientific">Setaria italica</name>
    <name type="common">Foxtail millet</name>
    <name type="synonym">Panicum italicum</name>
    <dbReference type="NCBI Taxonomy" id="4555"/>
    <lineage>
        <taxon>Eukaryota</taxon>
        <taxon>Viridiplantae</taxon>
        <taxon>Streptophyta</taxon>
        <taxon>Embryophyta</taxon>
        <taxon>Tracheophyta</taxon>
        <taxon>Spermatophyta</taxon>
        <taxon>Magnoliopsida</taxon>
        <taxon>Liliopsida</taxon>
        <taxon>Poales</taxon>
        <taxon>Poaceae</taxon>
        <taxon>PACMAD clade</taxon>
        <taxon>Panicoideae</taxon>
        <taxon>Panicodae</taxon>
        <taxon>Paniceae</taxon>
        <taxon>Cenchrinae</taxon>
        <taxon>Setaria</taxon>
    </lineage>
</organism>
<dbReference type="PANTHER" id="PTHR45708">
    <property type="entry name" value="ENDOCHITINASE"/>
    <property type="match status" value="1"/>
</dbReference>
<dbReference type="Gene3D" id="3.20.20.80">
    <property type="entry name" value="Glycosidases"/>
    <property type="match status" value="1"/>
</dbReference>
<dbReference type="EnsemblPlants" id="KQK95964">
    <property type="protein sequence ID" value="KQK95964"/>
    <property type="gene ID" value="SETIT_027341mg"/>
</dbReference>
<protein>
    <recommendedName>
        <fullName evidence="4">GH18 domain-containing protein</fullName>
    </recommendedName>
</protein>
<dbReference type="InParanoid" id="K3ZL85"/>
<dbReference type="GO" id="GO:0050832">
    <property type="term" value="P:defense response to fungus"/>
    <property type="evidence" value="ECO:0000318"/>
    <property type="project" value="GO_Central"/>
</dbReference>
<dbReference type="InterPro" id="IPR050542">
    <property type="entry name" value="Glycosyl_Hydrlase18_Chitinase"/>
</dbReference>
<reference evidence="2" key="2">
    <citation type="submission" date="2018-08" db="UniProtKB">
        <authorList>
            <consortium name="EnsemblPlants"/>
        </authorList>
    </citation>
    <scope>IDENTIFICATION</scope>
    <source>
        <strain evidence="2">Yugu1</strain>
    </source>
</reference>
<dbReference type="eggNOG" id="KOG4701">
    <property type="taxonomic scope" value="Eukaryota"/>
</dbReference>
<dbReference type="SUPFAM" id="SSF51445">
    <property type="entry name" value="(Trans)glycosidases"/>
    <property type="match status" value="1"/>
</dbReference>
<evidence type="ECO:0008006" key="4">
    <source>
        <dbReference type="Google" id="ProtNLM"/>
    </source>
</evidence>
<proteinExistence type="predicted"/>
<feature type="region of interest" description="Disordered" evidence="1">
    <location>
        <begin position="302"/>
        <end position="367"/>
    </location>
</feature>
<dbReference type="OMA" id="YGSWLGW"/>
<dbReference type="GO" id="GO:0005576">
    <property type="term" value="C:extracellular region"/>
    <property type="evidence" value="ECO:0000318"/>
    <property type="project" value="GO_Central"/>
</dbReference>
<dbReference type="EMBL" id="AGNK02005272">
    <property type="status" value="NOT_ANNOTATED_CDS"/>
    <property type="molecule type" value="Genomic_DNA"/>
</dbReference>